<name>A0ABN2FZX9_9ACTN</name>
<dbReference type="RefSeq" id="WP_163569824.1">
    <property type="nucleotide sequence ID" value="NZ_BAAANY010000003.1"/>
</dbReference>
<sequence length="139" mass="15623">MADAEKLLIDGVDQLRFVHLEKFPKSTDFVIELADDGTDSAVRFLAQDLRIVVSFPWWENPKGEIAEWAPADAPNGSTESPYWDMDQGWRILIWQSGDLVYIAEGGAEEGVYANWFSLPAALYQSEWDKVIRLASSAAQ</sequence>
<gene>
    <name evidence="1" type="ORF">GCM10009765_10270</name>
</gene>
<organism evidence="1 2">
    <name type="scientific">Fodinicola feengrottensis</name>
    <dbReference type="NCBI Taxonomy" id="435914"/>
    <lineage>
        <taxon>Bacteria</taxon>
        <taxon>Bacillati</taxon>
        <taxon>Actinomycetota</taxon>
        <taxon>Actinomycetes</taxon>
        <taxon>Mycobacteriales</taxon>
        <taxon>Fodinicola</taxon>
    </lineage>
</organism>
<proteinExistence type="predicted"/>
<evidence type="ECO:0000313" key="1">
    <source>
        <dbReference type="EMBL" id="GAA1662727.1"/>
    </source>
</evidence>
<comment type="caution">
    <text evidence="1">The sequence shown here is derived from an EMBL/GenBank/DDBJ whole genome shotgun (WGS) entry which is preliminary data.</text>
</comment>
<protein>
    <submittedName>
        <fullName evidence="1">Uncharacterized protein</fullName>
    </submittedName>
</protein>
<keyword evidence="2" id="KW-1185">Reference proteome</keyword>
<reference evidence="1 2" key="1">
    <citation type="journal article" date="2019" name="Int. J. Syst. Evol. Microbiol.">
        <title>The Global Catalogue of Microorganisms (GCM) 10K type strain sequencing project: providing services to taxonomists for standard genome sequencing and annotation.</title>
        <authorList>
            <consortium name="The Broad Institute Genomics Platform"/>
            <consortium name="The Broad Institute Genome Sequencing Center for Infectious Disease"/>
            <person name="Wu L."/>
            <person name="Ma J."/>
        </authorList>
    </citation>
    <scope>NUCLEOTIDE SEQUENCE [LARGE SCALE GENOMIC DNA]</scope>
    <source>
        <strain evidence="1 2">JCM 14718</strain>
    </source>
</reference>
<accession>A0ABN2FZX9</accession>
<evidence type="ECO:0000313" key="2">
    <source>
        <dbReference type="Proteomes" id="UP001500618"/>
    </source>
</evidence>
<dbReference type="Proteomes" id="UP001500618">
    <property type="component" value="Unassembled WGS sequence"/>
</dbReference>
<dbReference type="EMBL" id="BAAANY010000003">
    <property type="protein sequence ID" value="GAA1662727.1"/>
    <property type="molecule type" value="Genomic_DNA"/>
</dbReference>